<evidence type="ECO:0000313" key="6">
    <source>
        <dbReference type="Proteomes" id="UP000592181"/>
    </source>
</evidence>
<evidence type="ECO:0000259" key="4">
    <source>
        <dbReference type="Pfam" id="PF16113"/>
    </source>
</evidence>
<dbReference type="EMBL" id="JACBZX010000001">
    <property type="protein sequence ID" value="NYG36124.1"/>
    <property type="molecule type" value="Genomic_DNA"/>
</dbReference>
<organism evidence="5 6">
    <name type="scientific">Janibacter alkaliphilus</name>
    <dbReference type="NCBI Taxonomy" id="1069963"/>
    <lineage>
        <taxon>Bacteria</taxon>
        <taxon>Bacillati</taxon>
        <taxon>Actinomycetota</taxon>
        <taxon>Actinomycetes</taxon>
        <taxon>Micrococcales</taxon>
        <taxon>Intrasporangiaceae</taxon>
        <taxon>Janibacter</taxon>
    </lineage>
</organism>
<sequence length="339" mass="35112">MTTFEPGPGGSDEVLFAQEGALGRVLLNRPRALNSLSRAMIAGMQAQLEAWAQDDAVAVVSLEGAGDRGFCAGGDVRAVRQAHLEGLDGARFFGEEYALDALLAEYPRPVIAVMDGITMGGGVGLGMNADLRVVTERTALAMPETTIGFFPDVGATYRLAQSPGELGTHVALTGVTVDGADAIALGLADVLVPAEDVPALLEQASASGTLPEAGERSPASPLAGQRAWIDAGYAGDDPGAILQRLEDSDVPEARAAAETIRAKSPLSVAITLAALRQAGGAGSLREVLDTDARIAAAMLADSDFGEGVRAQLVDKDRSPSWRHARVEDVTPDEVARYLG</sequence>
<keyword evidence="3" id="KW-0378">Hydrolase</keyword>
<feature type="domain" description="Enoyl-CoA hydratase/isomerase" evidence="4">
    <location>
        <begin position="23"/>
        <end position="338"/>
    </location>
</feature>
<dbReference type="EC" id="3.1.2.4" evidence="2"/>
<dbReference type="PANTHER" id="PTHR43176:SF3">
    <property type="entry name" value="3-HYDROXYISOBUTYRYL-COA HYDROLASE, MITOCHONDRIAL"/>
    <property type="match status" value="1"/>
</dbReference>
<reference evidence="5 6" key="1">
    <citation type="submission" date="2020-07" db="EMBL/GenBank/DDBJ databases">
        <title>Sequencing the genomes of 1000 actinobacteria strains.</title>
        <authorList>
            <person name="Klenk H.-P."/>
        </authorList>
    </citation>
    <scope>NUCLEOTIDE SEQUENCE [LARGE SCALE GENOMIC DNA]</scope>
    <source>
        <strain evidence="5 6">DSM 24723</strain>
    </source>
</reference>
<dbReference type="InterPro" id="IPR018376">
    <property type="entry name" value="Enoyl-CoA_hyd/isom_CS"/>
</dbReference>
<dbReference type="PROSITE" id="PS00166">
    <property type="entry name" value="ENOYL_COA_HYDRATASE"/>
    <property type="match status" value="1"/>
</dbReference>
<dbReference type="Gene3D" id="3.90.226.10">
    <property type="entry name" value="2-enoyl-CoA Hydratase, Chain A, domain 1"/>
    <property type="match status" value="1"/>
</dbReference>
<dbReference type="Pfam" id="PF16113">
    <property type="entry name" value="ECH_2"/>
    <property type="match status" value="1"/>
</dbReference>
<dbReference type="CDD" id="cd06558">
    <property type="entry name" value="crotonase-like"/>
    <property type="match status" value="1"/>
</dbReference>
<dbReference type="PANTHER" id="PTHR43176">
    <property type="entry name" value="3-HYDROXYISOBUTYRYL-COA HYDROLASE-RELATED"/>
    <property type="match status" value="1"/>
</dbReference>
<dbReference type="SUPFAM" id="SSF52096">
    <property type="entry name" value="ClpP/crotonase"/>
    <property type="match status" value="1"/>
</dbReference>
<dbReference type="InterPro" id="IPR032259">
    <property type="entry name" value="HIBYL-CoA-H"/>
</dbReference>
<evidence type="ECO:0000256" key="3">
    <source>
        <dbReference type="ARBA" id="ARBA00022801"/>
    </source>
</evidence>
<protein>
    <recommendedName>
        <fullName evidence="2">3-hydroxyisobutyryl-CoA hydrolase</fullName>
        <ecNumber evidence="2">3.1.2.4</ecNumber>
    </recommendedName>
</protein>
<gene>
    <name evidence="5" type="ORF">BJY28_000593</name>
</gene>
<dbReference type="AlphaFoldDB" id="A0A852X783"/>
<accession>A0A852X783</accession>
<proteinExistence type="predicted"/>
<dbReference type="GO" id="GO:0005829">
    <property type="term" value="C:cytosol"/>
    <property type="evidence" value="ECO:0007669"/>
    <property type="project" value="TreeGrafter"/>
</dbReference>
<evidence type="ECO:0000313" key="5">
    <source>
        <dbReference type="EMBL" id="NYG36124.1"/>
    </source>
</evidence>
<keyword evidence="6" id="KW-1185">Reference proteome</keyword>
<dbReference type="InterPro" id="IPR029045">
    <property type="entry name" value="ClpP/crotonase-like_dom_sf"/>
</dbReference>
<dbReference type="GO" id="GO:0003860">
    <property type="term" value="F:3-hydroxyisobutyryl-CoA hydrolase activity"/>
    <property type="evidence" value="ECO:0007669"/>
    <property type="project" value="UniProtKB-EC"/>
</dbReference>
<name>A0A852X783_9MICO</name>
<dbReference type="Proteomes" id="UP000592181">
    <property type="component" value="Unassembled WGS sequence"/>
</dbReference>
<comment type="catalytic activity">
    <reaction evidence="1">
        <text>3-hydroxy-2-methylpropanoyl-CoA + H2O = 3-hydroxy-2-methylpropanoate + CoA + H(+)</text>
        <dbReference type="Rhea" id="RHEA:20888"/>
        <dbReference type="ChEBI" id="CHEBI:11805"/>
        <dbReference type="ChEBI" id="CHEBI:15377"/>
        <dbReference type="ChEBI" id="CHEBI:15378"/>
        <dbReference type="ChEBI" id="CHEBI:57287"/>
        <dbReference type="ChEBI" id="CHEBI:57340"/>
        <dbReference type="EC" id="3.1.2.4"/>
    </reaction>
</comment>
<evidence type="ECO:0000256" key="2">
    <source>
        <dbReference type="ARBA" id="ARBA00011915"/>
    </source>
</evidence>
<comment type="caution">
    <text evidence="5">The sequence shown here is derived from an EMBL/GenBank/DDBJ whole genome shotgun (WGS) entry which is preliminary data.</text>
</comment>
<dbReference type="GO" id="GO:0006574">
    <property type="term" value="P:L-valine catabolic process"/>
    <property type="evidence" value="ECO:0007669"/>
    <property type="project" value="TreeGrafter"/>
</dbReference>
<dbReference type="NCBIfam" id="NF004127">
    <property type="entry name" value="PRK05617.1"/>
    <property type="match status" value="1"/>
</dbReference>
<keyword evidence="5" id="KW-0456">Lyase</keyword>
<dbReference type="GO" id="GO:0016829">
    <property type="term" value="F:lyase activity"/>
    <property type="evidence" value="ECO:0007669"/>
    <property type="project" value="UniProtKB-KW"/>
</dbReference>
<dbReference type="RefSeq" id="WP_179461684.1">
    <property type="nucleotide sequence ID" value="NZ_JACBZX010000001.1"/>
</dbReference>
<evidence type="ECO:0000256" key="1">
    <source>
        <dbReference type="ARBA" id="ARBA00001709"/>
    </source>
</evidence>
<dbReference type="InterPro" id="IPR045004">
    <property type="entry name" value="ECH_dom"/>
</dbReference>